<protein>
    <submittedName>
        <fullName evidence="5">Methyltransferase domain-containing protein</fullName>
    </submittedName>
</protein>
<accession>A0A1N7HMK0</accession>
<name>A0A1N7HMK0_9RHOB</name>
<keyword evidence="3" id="KW-0472">Membrane</keyword>
<dbReference type="RefSeq" id="WP_083687173.1">
    <property type="nucleotide sequence ID" value="NZ_FOAC01000006.1"/>
</dbReference>
<evidence type="ECO:0000256" key="3">
    <source>
        <dbReference type="SAM" id="Phobius"/>
    </source>
</evidence>
<keyword evidence="3" id="KW-0812">Transmembrane</keyword>
<dbReference type="Pfam" id="PF13649">
    <property type="entry name" value="Methyltransf_25"/>
    <property type="match status" value="1"/>
</dbReference>
<reference evidence="5 6" key="1">
    <citation type="submission" date="2017-01" db="EMBL/GenBank/DDBJ databases">
        <authorList>
            <person name="Mah S.A."/>
            <person name="Swanson W.J."/>
            <person name="Moy G.W."/>
            <person name="Vacquier V.D."/>
        </authorList>
    </citation>
    <scope>NUCLEOTIDE SEQUENCE [LARGE SCALE GENOMIC DNA]</scope>
    <source>
        <strain evidence="5 6">DSM 29590</strain>
    </source>
</reference>
<dbReference type="EMBL" id="FTNV01000005">
    <property type="protein sequence ID" value="SIS26001.1"/>
    <property type="molecule type" value="Genomic_DNA"/>
</dbReference>
<dbReference type="GO" id="GO:0032259">
    <property type="term" value="P:methylation"/>
    <property type="evidence" value="ECO:0007669"/>
    <property type="project" value="UniProtKB-KW"/>
</dbReference>
<keyword evidence="1 5" id="KW-0489">Methyltransferase</keyword>
<feature type="transmembrane region" description="Helical" evidence="3">
    <location>
        <begin position="21"/>
        <end position="40"/>
    </location>
</feature>
<dbReference type="PANTHER" id="PTHR43861:SF1">
    <property type="entry name" value="TRANS-ACONITATE 2-METHYLTRANSFERASE"/>
    <property type="match status" value="1"/>
</dbReference>
<evidence type="ECO:0000313" key="5">
    <source>
        <dbReference type="EMBL" id="SIS26001.1"/>
    </source>
</evidence>
<keyword evidence="6" id="KW-1185">Reference proteome</keyword>
<dbReference type="PANTHER" id="PTHR43861">
    <property type="entry name" value="TRANS-ACONITATE 2-METHYLTRANSFERASE-RELATED"/>
    <property type="match status" value="1"/>
</dbReference>
<organism evidence="5 6">
    <name type="scientific">Roseovarius nanhaiticus</name>
    <dbReference type="NCBI Taxonomy" id="573024"/>
    <lineage>
        <taxon>Bacteria</taxon>
        <taxon>Pseudomonadati</taxon>
        <taxon>Pseudomonadota</taxon>
        <taxon>Alphaproteobacteria</taxon>
        <taxon>Rhodobacterales</taxon>
        <taxon>Roseobacteraceae</taxon>
        <taxon>Roseovarius</taxon>
    </lineage>
</organism>
<dbReference type="AlphaFoldDB" id="A0A1N7HMK0"/>
<sequence length="347" mass="38650">MDLKSEAYQQNYQQFRSLNQIMWQIPVLAMTLTGGLWFGVSRIPENTWLVTALLLTAVVGNGALFAVLFRFRHVMDCYLAWLRQAAPDGFVDASANSTTDNRLERFCNRDKTVRNLFSFMLCWSALCSLALLGAFWYEQTFQQDPMTKNLDAIEFYDQHAAALADSYEAVSFEDAYPFLISTLPTKSLRIIDIGSGSGRDAAWFASKGHSVIAVEPSSSMRALAKAIHENGGIEWIDGQLPELSHPLLSGAKFDIALMSAVWMHIPPEERAPCLARLYELLSDEGAAFVTLRIGPSDKGRSMYSVDATEFEQSAQKAGFSVNSEGEFADILGRPNVRWLAYRLSKGP</sequence>
<gene>
    <name evidence="5" type="ORF">SAMN05421666_3420</name>
</gene>
<dbReference type="Gene3D" id="3.40.50.150">
    <property type="entry name" value="Vaccinia Virus protein VP39"/>
    <property type="match status" value="1"/>
</dbReference>
<keyword evidence="3" id="KW-1133">Transmembrane helix</keyword>
<dbReference type="STRING" id="573024.SAMN05216208_3495"/>
<dbReference type="InterPro" id="IPR041698">
    <property type="entry name" value="Methyltransf_25"/>
</dbReference>
<dbReference type="OrthoDB" id="7348755at2"/>
<proteinExistence type="predicted"/>
<feature type="transmembrane region" description="Helical" evidence="3">
    <location>
        <begin position="46"/>
        <end position="69"/>
    </location>
</feature>
<evidence type="ECO:0000256" key="2">
    <source>
        <dbReference type="ARBA" id="ARBA00022679"/>
    </source>
</evidence>
<dbReference type="InterPro" id="IPR029063">
    <property type="entry name" value="SAM-dependent_MTases_sf"/>
</dbReference>
<dbReference type="GO" id="GO:0008168">
    <property type="term" value="F:methyltransferase activity"/>
    <property type="evidence" value="ECO:0007669"/>
    <property type="project" value="UniProtKB-KW"/>
</dbReference>
<dbReference type="Proteomes" id="UP000186019">
    <property type="component" value="Unassembled WGS sequence"/>
</dbReference>
<feature type="domain" description="Methyltransferase" evidence="4">
    <location>
        <begin position="190"/>
        <end position="285"/>
    </location>
</feature>
<dbReference type="CDD" id="cd02440">
    <property type="entry name" value="AdoMet_MTases"/>
    <property type="match status" value="1"/>
</dbReference>
<evidence type="ECO:0000259" key="4">
    <source>
        <dbReference type="Pfam" id="PF13649"/>
    </source>
</evidence>
<evidence type="ECO:0000256" key="1">
    <source>
        <dbReference type="ARBA" id="ARBA00022603"/>
    </source>
</evidence>
<evidence type="ECO:0000313" key="6">
    <source>
        <dbReference type="Proteomes" id="UP000186019"/>
    </source>
</evidence>
<keyword evidence="2 5" id="KW-0808">Transferase</keyword>
<dbReference type="SUPFAM" id="SSF53335">
    <property type="entry name" value="S-adenosyl-L-methionine-dependent methyltransferases"/>
    <property type="match status" value="1"/>
</dbReference>
<feature type="transmembrane region" description="Helical" evidence="3">
    <location>
        <begin position="116"/>
        <end position="137"/>
    </location>
</feature>